<dbReference type="PANTHER" id="PTHR43124">
    <property type="entry name" value="PURINE EFFLUX PUMP PBUE"/>
    <property type="match status" value="1"/>
</dbReference>
<organism evidence="9 10">
    <name type="scientific">Kroppenstedtia pulmonis</name>
    <dbReference type="NCBI Taxonomy" id="1380685"/>
    <lineage>
        <taxon>Bacteria</taxon>
        <taxon>Bacillati</taxon>
        <taxon>Bacillota</taxon>
        <taxon>Bacilli</taxon>
        <taxon>Bacillales</taxon>
        <taxon>Thermoactinomycetaceae</taxon>
        <taxon>Kroppenstedtia</taxon>
    </lineage>
</organism>
<evidence type="ECO:0000256" key="5">
    <source>
        <dbReference type="ARBA" id="ARBA00022989"/>
    </source>
</evidence>
<evidence type="ECO:0000256" key="1">
    <source>
        <dbReference type="ARBA" id="ARBA00004651"/>
    </source>
</evidence>
<dbReference type="GO" id="GO:0022857">
    <property type="term" value="F:transmembrane transporter activity"/>
    <property type="evidence" value="ECO:0007669"/>
    <property type="project" value="InterPro"/>
</dbReference>
<feature type="transmembrane region" description="Helical" evidence="7">
    <location>
        <begin position="202"/>
        <end position="223"/>
    </location>
</feature>
<gene>
    <name evidence="9" type="ORF">GXN76_12995</name>
</gene>
<dbReference type="GO" id="GO:0005886">
    <property type="term" value="C:plasma membrane"/>
    <property type="evidence" value="ECO:0007669"/>
    <property type="project" value="UniProtKB-SubCell"/>
</dbReference>
<evidence type="ECO:0000256" key="7">
    <source>
        <dbReference type="SAM" id="Phobius"/>
    </source>
</evidence>
<dbReference type="RefSeq" id="WP_173223824.1">
    <property type="nucleotide sequence ID" value="NZ_CP048104.1"/>
</dbReference>
<feature type="transmembrane region" description="Helical" evidence="7">
    <location>
        <begin position="40"/>
        <end position="59"/>
    </location>
</feature>
<evidence type="ECO:0000256" key="3">
    <source>
        <dbReference type="ARBA" id="ARBA00022475"/>
    </source>
</evidence>
<dbReference type="InterPro" id="IPR020846">
    <property type="entry name" value="MFS_dom"/>
</dbReference>
<evidence type="ECO:0000256" key="6">
    <source>
        <dbReference type="ARBA" id="ARBA00023136"/>
    </source>
</evidence>
<keyword evidence="4 7" id="KW-0812">Transmembrane</keyword>
<proteinExistence type="predicted"/>
<dbReference type="KEGG" id="kpul:GXN76_12995"/>
<feature type="transmembrane region" description="Helical" evidence="7">
    <location>
        <begin position="326"/>
        <end position="349"/>
    </location>
</feature>
<feature type="transmembrane region" description="Helical" evidence="7">
    <location>
        <begin position="229"/>
        <end position="250"/>
    </location>
</feature>
<evidence type="ECO:0000256" key="2">
    <source>
        <dbReference type="ARBA" id="ARBA00022448"/>
    </source>
</evidence>
<feature type="domain" description="Major facilitator superfamily (MFS) profile" evidence="8">
    <location>
        <begin position="5"/>
        <end position="379"/>
    </location>
</feature>
<dbReference type="AlphaFoldDB" id="A0A7D4CPF3"/>
<dbReference type="PROSITE" id="PS50850">
    <property type="entry name" value="MFS"/>
    <property type="match status" value="1"/>
</dbReference>
<dbReference type="SUPFAM" id="SSF103473">
    <property type="entry name" value="MFS general substrate transporter"/>
    <property type="match status" value="1"/>
</dbReference>
<feature type="transmembrane region" description="Helical" evidence="7">
    <location>
        <begin position="262"/>
        <end position="282"/>
    </location>
</feature>
<evidence type="ECO:0000256" key="4">
    <source>
        <dbReference type="ARBA" id="ARBA00022692"/>
    </source>
</evidence>
<feature type="transmembrane region" description="Helical" evidence="7">
    <location>
        <begin position="288"/>
        <end position="306"/>
    </location>
</feature>
<keyword evidence="6 7" id="KW-0472">Membrane</keyword>
<dbReference type="InterPro" id="IPR011701">
    <property type="entry name" value="MFS"/>
</dbReference>
<sequence length="382" mass="40357">MRFSTLLTLTLSIFTVGIVELIIAGILELVAQDLQVSPSLAGQLITLYAFTFAIASPVLMTLTANVERRLLLILSLIVFILTNLATAFSSSWMAISVARVATAMSAAVYVVTALGVTAKLADESFRGRALGYVYMGFSAANIFGVPLGTAIGVWFGWRNTFIMIAGLGFLSLFGIWKTIPSLEGQKSSSLGEALKVAGNPRILGMLGVTSFLLAGHYMVYAYISPFLTTAGYSLTAVSLFLLLAGIVGTLGTSLGGIMTDRIGAVPSLRIAVFLFIGSLGLLPFSLDIMWITLILFAIWNLSIWSINSPSQYCLIQLSPQSSDLALSLNMSALNIGIGLGSAMGGLLLLKFPVIYSAWAGCALGVIGLLCFSFAKKALPASS</sequence>
<protein>
    <submittedName>
        <fullName evidence="9">MFS transporter</fullName>
    </submittedName>
</protein>
<dbReference type="EMBL" id="CP048104">
    <property type="protein sequence ID" value="QKG85298.1"/>
    <property type="molecule type" value="Genomic_DNA"/>
</dbReference>
<dbReference type="CDD" id="cd17324">
    <property type="entry name" value="MFS_NepI_like"/>
    <property type="match status" value="1"/>
</dbReference>
<keyword evidence="2" id="KW-0813">Transport</keyword>
<feature type="transmembrane region" description="Helical" evidence="7">
    <location>
        <begin position="71"/>
        <end position="95"/>
    </location>
</feature>
<feature type="transmembrane region" description="Helical" evidence="7">
    <location>
        <begin position="161"/>
        <end position="182"/>
    </location>
</feature>
<evidence type="ECO:0000259" key="8">
    <source>
        <dbReference type="PROSITE" id="PS50850"/>
    </source>
</evidence>
<dbReference type="Gene3D" id="1.20.1250.20">
    <property type="entry name" value="MFS general substrate transporter like domains"/>
    <property type="match status" value="1"/>
</dbReference>
<feature type="transmembrane region" description="Helical" evidence="7">
    <location>
        <begin position="355"/>
        <end position="374"/>
    </location>
</feature>
<keyword evidence="5 7" id="KW-1133">Transmembrane helix</keyword>
<comment type="subcellular location">
    <subcellularLocation>
        <location evidence="1">Cell membrane</location>
        <topology evidence="1">Multi-pass membrane protein</topology>
    </subcellularLocation>
</comment>
<dbReference type="Pfam" id="PF07690">
    <property type="entry name" value="MFS_1"/>
    <property type="match status" value="1"/>
</dbReference>
<feature type="transmembrane region" description="Helical" evidence="7">
    <location>
        <begin position="132"/>
        <end position="155"/>
    </location>
</feature>
<name>A0A7D4CPF3_9BACL</name>
<dbReference type="Proteomes" id="UP000503088">
    <property type="component" value="Chromosome"/>
</dbReference>
<dbReference type="PANTHER" id="PTHR43124:SF10">
    <property type="entry name" value="PURINE EFFLUX PUMP PBUE"/>
    <property type="match status" value="1"/>
</dbReference>
<evidence type="ECO:0000313" key="10">
    <source>
        <dbReference type="Proteomes" id="UP000503088"/>
    </source>
</evidence>
<evidence type="ECO:0000313" key="9">
    <source>
        <dbReference type="EMBL" id="QKG85298.1"/>
    </source>
</evidence>
<keyword evidence="3" id="KW-1003">Cell membrane</keyword>
<reference evidence="9 10" key="1">
    <citation type="submission" date="2020-01" db="EMBL/GenBank/DDBJ databases">
        <authorList>
            <person name="Gulvik C.A."/>
            <person name="Batra D.G."/>
        </authorList>
    </citation>
    <scope>NUCLEOTIDE SEQUENCE [LARGE SCALE GENOMIC DNA]</scope>
    <source>
        <strain evidence="9 10">W9323</strain>
    </source>
</reference>
<feature type="transmembrane region" description="Helical" evidence="7">
    <location>
        <begin position="101"/>
        <end position="120"/>
    </location>
</feature>
<keyword evidence="10" id="KW-1185">Reference proteome</keyword>
<dbReference type="InterPro" id="IPR036259">
    <property type="entry name" value="MFS_trans_sf"/>
</dbReference>
<dbReference type="InterPro" id="IPR050189">
    <property type="entry name" value="MFS_Efflux_Transporters"/>
</dbReference>
<accession>A0A7D4CPF3</accession>